<dbReference type="Gene3D" id="1.10.489.10">
    <property type="entry name" value="Chloroperoxidase-like"/>
    <property type="match status" value="1"/>
</dbReference>
<protein>
    <recommendedName>
        <fullName evidence="9">Heme haloperoxidase family profile domain-containing protein</fullName>
    </recommendedName>
</protein>
<keyword evidence="2" id="KW-0575">Peroxidase</keyword>
<feature type="domain" description="Heme haloperoxidase family profile" evidence="9">
    <location>
        <begin position="75"/>
        <end position="326"/>
    </location>
</feature>
<evidence type="ECO:0000256" key="5">
    <source>
        <dbReference type="ARBA" id="ARBA00023002"/>
    </source>
</evidence>
<dbReference type="PROSITE" id="PS51405">
    <property type="entry name" value="HEME_HALOPEROXIDASE"/>
    <property type="match status" value="1"/>
</dbReference>
<dbReference type="SUPFAM" id="SSF47571">
    <property type="entry name" value="Cloroperoxidase"/>
    <property type="match status" value="1"/>
</dbReference>
<keyword evidence="5" id="KW-0560">Oxidoreductase</keyword>
<keyword evidence="8" id="KW-0732">Signal</keyword>
<evidence type="ECO:0000256" key="6">
    <source>
        <dbReference type="ARBA" id="ARBA00023004"/>
    </source>
</evidence>
<accession>A0ABR3TE69</accession>
<evidence type="ECO:0000256" key="1">
    <source>
        <dbReference type="ARBA" id="ARBA00001970"/>
    </source>
</evidence>
<gene>
    <name evidence="10" type="ORF">SLS56_000712</name>
</gene>
<evidence type="ECO:0000259" key="9">
    <source>
        <dbReference type="PROSITE" id="PS51405"/>
    </source>
</evidence>
<evidence type="ECO:0000256" key="3">
    <source>
        <dbReference type="ARBA" id="ARBA00022617"/>
    </source>
</evidence>
<dbReference type="PANTHER" id="PTHR33577:SF16">
    <property type="entry name" value="HEME HALOPEROXIDASE FAMILY PROFILE DOMAIN-CONTAINING PROTEIN"/>
    <property type="match status" value="1"/>
</dbReference>
<dbReference type="PANTHER" id="PTHR33577">
    <property type="entry name" value="STERIGMATOCYSTIN BIOSYNTHESIS PEROXIDASE STCC-RELATED"/>
    <property type="match status" value="1"/>
</dbReference>
<feature type="chain" id="PRO_5045439000" description="Heme haloperoxidase family profile domain-containing protein" evidence="8">
    <location>
        <begin position="23"/>
        <end position="449"/>
    </location>
</feature>
<sequence>MFLRAPCLFLSLAGSYLRPACAFPTLDHLERLTGKEDLSAESASAAFEKLQHDIKGRLEKRFLFDAMNTPVDVNGDHAFQPPADGEQRGPCPGLNALANHGYVSRDGIVSLAEVVSAINEVYGMGVELALVLGIMGVVWTGDPISLDPSFSIGKNDTAVHNALDDLQGILGTPQGLVGSHNFIESDSSPTRDDLYVTGNNYAMNLSRFESWYNMVPEGESYTSEVMAEYAAKRFHETVAENPYFYYGPFTGMIARNAGYLFITRLFANHSSEHPEGVLTAKAHDVIKSFFGVYGDKGSFTYREGWEQIPQNWYKVPVDYGLIQLNLDTVDWILRHPELGSIGGNTGTVNSFAGVELTDLTSGVLNLAKLLESNNLLCFVLEVVKLASPTYLNNLYATLSVPLNLLFDTLSVPLLNLACPTWKDLTYGGEPIWQALQERFPGANMSGAAL</sequence>
<feature type="signal peptide" evidence="8">
    <location>
        <begin position="1"/>
        <end position="22"/>
    </location>
</feature>
<evidence type="ECO:0000256" key="7">
    <source>
        <dbReference type="ARBA" id="ARBA00025795"/>
    </source>
</evidence>
<dbReference type="Proteomes" id="UP001521116">
    <property type="component" value="Unassembled WGS sequence"/>
</dbReference>
<dbReference type="InterPro" id="IPR000028">
    <property type="entry name" value="Chloroperoxidase"/>
</dbReference>
<evidence type="ECO:0000313" key="10">
    <source>
        <dbReference type="EMBL" id="KAL1637574.1"/>
    </source>
</evidence>
<keyword evidence="3" id="KW-0349">Heme</keyword>
<proteinExistence type="inferred from homology"/>
<evidence type="ECO:0000256" key="2">
    <source>
        <dbReference type="ARBA" id="ARBA00022559"/>
    </source>
</evidence>
<dbReference type="InterPro" id="IPR036851">
    <property type="entry name" value="Chloroperoxidase-like_sf"/>
</dbReference>
<keyword evidence="4" id="KW-0479">Metal-binding</keyword>
<comment type="caution">
    <text evidence="10">The sequence shown here is derived from an EMBL/GenBank/DDBJ whole genome shotgun (WGS) entry which is preliminary data.</text>
</comment>
<keyword evidence="11" id="KW-1185">Reference proteome</keyword>
<comment type="similarity">
    <text evidence="7">Belongs to the chloroperoxidase family.</text>
</comment>
<name>A0ABR3TE69_9PEZI</name>
<keyword evidence="6" id="KW-0408">Iron</keyword>
<dbReference type="EMBL" id="JAJVDC020000003">
    <property type="protein sequence ID" value="KAL1637574.1"/>
    <property type="molecule type" value="Genomic_DNA"/>
</dbReference>
<organism evidence="10 11">
    <name type="scientific">Neofusicoccum ribis</name>
    <dbReference type="NCBI Taxonomy" id="45134"/>
    <lineage>
        <taxon>Eukaryota</taxon>
        <taxon>Fungi</taxon>
        <taxon>Dikarya</taxon>
        <taxon>Ascomycota</taxon>
        <taxon>Pezizomycotina</taxon>
        <taxon>Dothideomycetes</taxon>
        <taxon>Dothideomycetes incertae sedis</taxon>
        <taxon>Botryosphaeriales</taxon>
        <taxon>Botryosphaeriaceae</taxon>
        <taxon>Neofusicoccum</taxon>
    </lineage>
</organism>
<reference evidence="10 11" key="1">
    <citation type="submission" date="2024-02" db="EMBL/GenBank/DDBJ databases">
        <title>De novo assembly and annotation of 12 fungi associated with fruit tree decline syndrome in Ontario, Canada.</title>
        <authorList>
            <person name="Sulman M."/>
            <person name="Ellouze W."/>
            <person name="Ilyukhin E."/>
        </authorList>
    </citation>
    <scope>NUCLEOTIDE SEQUENCE [LARGE SCALE GENOMIC DNA]</scope>
    <source>
        <strain evidence="10 11">M1-105</strain>
    </source>
</reference>
<dbReference type="Pfam" id="PF01328">
    <property type="entry name" value="Peroxidase_2"/>
    <property type="match status" value="1"/>
</dbReference>
<evidence type="ECO:0000313" key="11">
    <source>
        <dbReference type="Proteomes" id="UP001521116"/>
    </source>
</evidence>
<evidence type="ECO:0000256" key="4">
    <source>
        <dbReference type="ARBA" id="ARBA00022723"/>
    </source>
</evidence>
<evidence type="ECO:0000256" key="8">
    <source>
        <dbReference type="SAM" id="SignalP"/>
    </source>
</evidence>
<comment type="cofactor">
    <cofactor evidence="1">
        <name>heme b</name>
        <dbReference type="ChEBI" id="CHEBI:60344"/>
    </cofactor>
</comment>